<feature type="region of interest" description="Disordered" evidence="1">
    <location>
        <begin position="626"/>
        <end position="663"/>
    </location>
</feature>
<feature type="compositionally biased region" description="Basic and acidic residues" evidence="1">
    <location>
        <begin position="164"/>
        <end position="174"/>
    </location>
</feature>
<protein>
    <recommendedName>
        <fullName evidence="4">NAD(P)-binding domain-containing protein</fullName>
    </recommendedName>
</protein>
<feature type="compositionally biased region" description="Low complexity" evidence="1">
    <location>
        <begin position="693"/>
        <end position="705"/>
    </location>
</feature>
<evidence type="ECO:0000313" key="3">
    <source>
        <dbReference type="Proteomes" id="UP000799750"/>
    </source>
</evidence>
<dbReference type="Proteomes" id="UP000799750">
    <property type="component" value="Unassembled WGS sequence"/>
</dbReference>
<dbReference type="EMBL" id="MU004198">
    <property type="protein sequence ID" value="KAF2489578.1"/>
    <property type="molecule type" value="Genomic_DNA"/>
</dbReference>
<evidence type="ECO:0000313" key="2">
    <source>
        <dbReference type="EMBL" id="KAF2489578.1"/>
    </source>
</evidence>
<feature type="region of interest" description="Disordered" evidence="1">
    <location>
        <begin position="680"/>
        <end position="713"/>
    </location>
</feature>
<name>A0A6A6QAT2_9PEZI</name>
<sequence>MQPTRAKQAKQSAQAVQEVGRADSINTSIGGNKGKANCISSLLHSIFCCGICKFGGSSDESDDGRPGKVRAVPKIVVSCPTPQPEPSLSASEQPATSGAIELAERDVPITLTPTSEAGGLTWKPLPETPEENPAEDNARASPEQTSAAENGMASPPPEIENDPEDLRYVRRATMDDSVPLNDSEHGFNPESENVATPPTLSDEEGLTDEAYMRRATMDDIVSPSALLEGRSSSFPLPPPGGEREENLQGVTIDEAIIDDAIASSSLLKKKTDNTTTPLEVPQAFQVQQHQFNLEYPWTRQATSDACSSLNDSDDSDVESLGEVNLRPAFLSRSLEALTVTYGPTRKPRGRSVSWSGTPSLRGGGGHIRPSENESDDEQRLADLQEEADEISGLSAHNSPQADETVDWQNANILVVGGATPCGLVFIREVINDTRHHPNPPRLDLPFAQLLVPAQGQRRADIVVSFVRANAWDYLWTFVAPPLSTAAVYRLILRAMRKTNCKRIIAFTSRSYGTERRLALWPQTKTELWFSPPQRWRYQHIPCIHRSGNAAIARLLEGNKHNLEWTALITPRVTDGPALPVWVGFMPKQREGLVFTMHKESLAQWILHEIEDRVRVNAWVALIHRQDRPSPSPSEVALERDRPSEQGEPSEAAGPLERSRSSEDAAVSSGAILLGLDPTEYSEPVEYNPEQAHAPPTQTSSTSTALPPAPQHHLGGRFPLPSVGRLHRLFRAAIRAFRRSGNSGEASDESVVDLLSSFE</sequence>
<gene>
    <name evidence="2" type="ORF">BU16DRAFT_566691</name>
</gene>
<feature type="region of interest" description="Disordered" evidence="1">
    <location>
        <begin position="342"/>
        <end position="380"/>
    </location>
</feature>
<dbReference type="AlphaFoldDB" id="A0A6A6QAT2"/>
<feature type="region of interest" description="Disordered" evidence="1">
    <location>
        <begin position="737"/>
        <end position="758"/>
    </location>
</feature>
<organism evidence="2 3">
    <name type="scientific">Lophium mytilinum</name>
    <dbReference type="NCBI Taxonomy" id="390894"/>
    <lineage>
        <taxon>Eukaryota</taxon>
        <taxon>Fungi</taxon>
        <taxon>Dikarya</taxon>
        <taxon>Ascomycota</taxon>
        <taxon>Pezizomycotina</taxon>
        <taxon>Dothideomycetes</taxon>
        <taxon>Pleosporomycetidae</taxon>
        <taxon>Mytilinidiales</taxon>
        <taxon>Mytilinidiaceae</taxon>
        <taxon>Lophium</taxon>
    </lineage>
</organism>
<evidence type="ECO:0000256" key="1">
    <source>
        <dbReference type="SAM" id="MobiDB-lite"/>
    </source>
</evidence>
<reference evidence="2" key="1">
    <citation type="journal article" date="2020" name="Stud. Mycol.">
        <title>101 Dothideomycetes genomes: a test case for predicting lifestyles and emergence of pathogens.</title>
        <authorList>
            <person name="Haridas S."/>
            <person name="Albert R."/>
            <person name="Binder M."/>
            <person name="Bloem J."/>
            <person name="Labutti K."/>
            <person name="Salamov A."/>
            <person name="Andreopoulos B."/>
            <person name="Baker S."/>
            <person name="Barry K."/>
            <person name="Bills G."/>
            <person name="Bluhm B."/>
            <person name="Cannon C."/>
            <person name="Castanera R."/>
            <person name="Culley D."/>
            <person name="Daum C."/>
            <person name="Ezra D."/>
            <person name="Gonzalez J."/>
            <person name="Henrissat B."/>
            <person name="Kuo A."/>
            <person name="Liang C."/>
            <person name="Lipzen A."/>
            <person name="Lutzoni F."/>
            <person name="Magnuson J."/>
            <person name="Mondo S."/>
            <person name="Nolan M."/>
            <person name="Ohm R."/>
            <person name="Pangilinan J."/>
            <person name="Park H.-J."/>
            <person name="Ramirez L."/>
            <person name="Alfaro M."/>
            <person name="Sun H."/>
            <person name="Tritt A."/>
            <person name="Yoshinaga Y."/>
            <person name="Zwiers L.-H."/>
            <person name="Turgeon B."/>
            <person name="Goodwin S."/>
            <person name="Spatafora J."/>
            <person name="Crous P."/>
            <person name="Grigoriev I."/>
        </authorList>
    </citation>
    <scope>NUCLEOTIDE SEQUENCE</scope>
    <source>
        <strain evidence="2">CBS 269.34</strain>
    </source>
</reference>
<feature type="region of interest" description="Disordered" evidence="1">
    <location>
        <begin position="223"/>
        <end position="243"/>
    </location>
</feature>
<evidence type="ECO:0008006" key="4">
    <source>
        <dbReference type="Google" id="ProtNLM"/>
    </source>
</evidence>
<feature type="compositionally biased region" description="Polar residues" evidence="1">
    <location>
        <begin position="86"/>
        <end position="96"/>
    </location>
</feature>
<proteinExistence type="predicted"/>
<feature type="compositionally biased region" description="Polar residues" evidence="1">
    <location>
        <begin position="190"/>
        <end position="199"/>
    </location>
</feature>
<keyword evidence="3" id="KW-1185">Reference proteome</keyword>
<feature type="region of interest" description="Disordered" evidence="1">
    <location>
        <begin position="78"/>
        <end position="204"/>
    </location>
</feature>
<accession>A0A6A6QAT2</accession>